<protein>
    <submittedName>
        <fullName evidence="2">Uncharacterized protein</fullName>
    </submittedName>
</protein>
<evidence type="ECO:0000313" key="3">
    <source>
        <dbReference type="Proteomes" id="UP000215914"/>
    </source>
</evidence>
<name>A0A251TYJ5_HELAN</name>
<dbReference type="AlphaFoldDB" id="A0A251TYJ5"/>
<reference evidence="3" key="1">
    <citation type="journal article" date="2017" name="Nature">
        <title>The sunflower genome provides insights into oil metabolism, flowering and Asterid evolution.</title>
        <authorList>
            <person name="Badouin H."/>
            <person name="Gouzy J."/>
            <person name="Grassa C.J."/>
            <person name="Murat F."/>
            <person name="Staton S.E."/>
            <person name="Cottret L."/>
            <person name="Lelandais-Briere C."/>
            <person name="Owens G.L."/>
            <person name="Carrere S."/>
            <person name="Mayjonade B."/>
            <person name="Legrand L."/>
            <person name="Gill N."/>
            <person name="Kane N.C."/>
            <person name="Bowers J.E."/>
            <person name="Hubner S."/>
            <person name="Bellec A."/>
            <person name="Berard A."/>
            <person name="Berges H."/>
            <person name="Blanchet N."/>
            <person name="Boniface M.C."/>
            <person name="Brunel D."/>
            <person name="Catrice O."/>
            <person name="Chaidir N."/>
            <person name="Claudel C."/>
            <person name="Donnadieu C."/>
            <person name="Faraut T."/>
            <person name="Fievet G."/>
            <person name="Helmstetter N."/>
            <person name="King M."/>
            <person name="Knapp S.J."/>
            <person name="Lai Z."/>
            <person name="Le Paslier M.C."/>
            <person name="Lippi Y."/>
            <person name="Lorenzon L."/>
            <person name="Mandel J.R."/>
            <person name="Marage G."/>
            <person name="Marchand G."/>
            <person name="Marquand E."/>
            <person name="Bret-Mestries E."/>
            <person name="Morien E."/>
            <person name="Nambeesan S."/>
            <person name="Nguyen T."/>
            <person name="Pegot-Espagnet P."/>
            <person name="Pouilly N."/>
            <person name="Raftis F."/>
            <person name="Sallet E."/>
            <person name="Schiex T."/>
            <person name="Thomas J."/>
            <person name="Vandecasteele C."/>
            <person name="Vares D."/>
            <person name="Vear F."/>
            <person name="Vautrin S."/>
            <person name="Crespi M."/>
            <person name="Mangin B."/>
            <person name="Burke J.M."/>
            <person name="Salse J."/>
            <person name="Munos S."/>
            <person name="Vincourt P."/>
            <person name="Rieseberg L.H."/>
            <person name="Langlade N.B."/>
        </authorList>
    </citation>
    <scope>NUCLEOTIDE SEQUENCE [LARGE SCALE GENOMIC DNA]</scope>
    <source>
        <strain evidence="3">cv. SF193</strain>
    </source>
</reference>
<accession>A0A251TYJ5</accession>
<sequence>MIHLMELPNPDPPTGKPQHGRRDRREFFARTLRRDMSDSFNNRNGGFKEAPTRFREVTNICLTTYGDTTHEHKDI</sequence>
<evidence type="ECO:0000256" key="1">
    <source>
        <dbReference type="SAM" id="MobiDB-lite"/>
    </source>
</evidence>
<feature type="region of interest" description="Disordered" evidence="1">
    <location>
        <begin position="1"/>
        <end position="23"/>
    </location>
</feature>
<proteinExistence type="predicted"/>
<evidence type="ECO:0000313" key="2">
    <source>
        <dbReference type="EMBL" id="OTG15662.1"/>
    </source>
</evidence>
<dbReference type="InParanoid" id="A0A251TYJ5"/>
<organism evidence="2 3">
    <name type="scientific">Helianthus annuus</name>
    <name type="common">Common sunflower</name>
    <dbReference type="NCBI Taxonomy" id="4232"/>
    <lineage>
        <taxon>Eukaryota</taxon>
        <taxon>Viridiplantae</taxon>
        <taxon>Streptophyta</taxon>
        <taxon>Embryophyta</taxon>
        <taxon>Tracheophyta</taxon>
        <taxon>Spermatophyta</taxon>
        <taxon>Magnoliopsida</taxon>
        <taxon>eudicotyledons</taxon>
        <taxon>Gunneridae</taxon>
        <taxon>Pentapetalae</taxon>
        <taxon>asterids</taxon>
        <taxon>campanulids</taxon>
        <taxon>Asterales</taxon>
        <taxon>Asteraceae</taxon>
        <taxon>Asteroideae</taxon>
        <taxon>Heliantheae alliance</taxon>
        <taxon>Heliantheae</taxon>
        <taxon>Helianthus</taxon>
    </lineage>
</organism>
<gene>
    <name evidence="2" type="ORF">HannXRQ_Chr09g0262851</name>
</gene>
<dbReference type="EMBL" id="CM007898">
    <property type="protein sequence ID" value="OTG15662.1"/>
    <property type="molecule type" value="Genomic_DNA"/>
</dbReference>
<keyword evidence="3" id="KW-1185">Reference proteome</keyword>
<dbReference type="Proteomes" id="UP000215914">
    <property type="component" value="Chromosome 9"/>
</dbReference>